<dbReference type="Proteomes" id="UP001515480">
    <property type="component" value="Unassembled WGS sequence"/>
</dbReference>
<comment type="caution">
    <text evidence="2">The sequence shown here is derived from an EMBL/GenBank/DDBJ whole genome shotgun (WGS) entry which is preliminary data.</text>
</comment>
<evidence type="ECO:0000313" key="2">
    <source>
        <dbReference type="EMBL" id="KAL1499575.1"/>
    </source>
</evidence>
<proteinExistence type="predicted"/>
<dbReference type="AlphaFoldDB" id="A0AB34IHH1"/>
<dbReference type="EMBL" id="JBGBPQ010000025">
    <property type="protein sequence ID" value="KAL1499575.1"/>
    <property type="molecule type" value="Genomic_DNA"/>
</dbReference>
<keyword evidence="3" id="KW-1185">Reference proteome</keyword>
<organism evidence="2 3">
    <name type="scientific">Prymnesium parvum</name>
    <name type="common">Toxic golden alga</name>
    <dbReference type="NCBI Taxonomy" id="97485"/>
    <lineage>
        <taxon>Eukaryota</taxon>
        <taxon>Haptista</taxon>
        <taxon>Haptophyta</taxon>
        <taxon>Prymnesiophyceae</taxon>
        <taxon>Prymnesiales</taxon>
        <taxon>Prymnesiaceae</taxon>
        <taxon>Prymnesium</taxon>
    </lineage>
</organism>
<keyword evidence="1" id="KW-0175">Coiled coil</keyword>
<name>A0AB34IHH1_PRYPA</name>
<evidence type="ECO:0000256" key="1">
    <source>
        <dbReference type="SAM" id="Coils"/>
    </source>
</evidence>
<accession>A0AB34IHH1</accession>
<reference evidence="2 3" key="1">
    <citation type="journal article" date="2024" name="Science">
        <title>Giant polyketide synthase enzymes in the biosynthesis of giant marine polyether toxins.</title>
        <authorList>
            <person name="Fallon T.R."/>
            <person name="Shende V.V."/>
            <person name="Wierzbicki I.H."/>
            <person name="Pendleton A.L."/>
            <person name="Watervoot N.F."/>
            <person name="Auber R.P."/>
            <person name="Gonzalez D.J."/>
            <person name="Wisecaver J.H."/>
            <person name="Moore B.S."/>
        </authorList>
    </citation>
    <scope>NUCLEOTIDE SEQUENCE [LARGE SCALE GENOMIC DNA]</scope>
    <source>
        <strain evidence="2 3">12B1</strain>
    </source>
</reference>
<feature type="coiled-coil region" evidence="1">
    <location>
        <begin position="56"/>
        <end position="108"/>
    </location>
</feature>
<evidence type="ECO:0000313" key="3">
    <source>
        <dbReference type="Proteomes" id="UP001515480"/>
    </source>
</evidence>
<sequence length="230" mass="24395">MTIPSLPPVDKGHLPTAARLRRVIPHAQGRDTFAILPLRHFPRFAQAASDTQKTMIATFQGELQAAEEKSKESLSEAEAKLKALAGDRDALAEQLRDAEAALAKESALAKEHATTAARLMAALRVVSQGGGAAEARRAITEHSSTQTEPMPRRAAEASAACLTPRAAERAPRLELGHTRAQGDVLARCSSFAAARETERARFVLPTEAVVEAIGATTSNGGTAANRVCCR</sequence>
<gene>
    <name evidence="2" type="ORF">AB1Y20_011776</name>
</gene>
<protein>
    <submittedName>
        <fullName evidence="2">Uncharacterized protein</fullName>
    </submittedName>
</protein>